<dbReference type="PANTHER" id="PTHR15504:SF0">
    <property type="entry name" value="CILIA- AND FLAGELLA-ASSOCIATED PROTEIN 45"/>
    <property type="match status" value="1"/>
</dbReference>
<gene>
    <name evidence="7" type="ORF">Y1Q_0010440</name>
</gene>
<proteinExistence type="predicted"/>
<evidence type="ECO:0000256" key="1">
    <source>
        <dbReference type="ARBA" id="ARBA00004230"/>
    </source>
</evidence>
<feature type="region of interest" description="Disordered" evidence="6">
    <location>
        <begin position="169"/>
        <end position="247"/>
    </location>
</feature>
<keyword evidence="2" id="KW-0282">Flagellum</keyword>
<dbReference type="AlphaFoldDB" id="A0A151NWC3"/>
<keyword evidence="4" id="KW-0966">Cell projection</keyword>
<keyword evidence="8" id="KW-1185">Reference proteome</keyword>
<comment type="subcellular location">
    <subcellularLocation>
        <location evidence="1">Cell projection</location>
        <location evidence="1">Cilium</location>
        <location evidence="1">Flagellum</location>
    </subcellularLocation>
</comment>
<evidence type="ECO:0000256" key="3">
    <source>
        <dbReference type="ARBA" id="ARBA00023069"/>
    </source>
</evidence>
<dbReference type="Proteomes" id="UP000050525">
    <property type="component" value="Unassembled WGS sequence"/>
</dbReference>
<feature type="compositionally biased region" description="Basic and acidic residues" evidence="6">
    <location>
        <begin position="172"/>
        <end position="183"/>
    </location>
</feature>
<dbReference type="PANTHER" id="PTHR15504">
    <property type="entry name" value="NASOPHARYNGEAL EPITHELIUM SPECIFIC PROTEIN 1"/>
    <property type="match status" value="1"/>
</dbReference>
<evidence type="ECO:0000256" key="2">
    <source>
        <dbReference type="ARBA" id="ARBA00022846"/>
    </source>
</evidence>
<dbReference type="InterPro" id="IPR033253">
    <property type="entry name" value="CFAP45"/>
</dbReference>
<evidence type="ECO:0000256" key="6">
    <source>
        <dbReference type="SAM" id="MobiDB-lite"/>
    </source>
</evidence>
<sequence>MPMAEPFRRIIQGWEQGEAKRMALQRPSGLAQLPLMPSAQEPRQAKSLLSPTIMLNKAGGSWGQLVPQPPPGLPKANRIVIQVQAPLLDKPPACQQIRDSVGPGPVPGGRSQMPAPHLPKGGLAEQGDGHPQAKLHNVGGSWGQLVPQPLPGWPSSKPNRRLAWVRAPLQEKPTDHQQIKDSVDTGPVPGGRSQPHEAGRPWGHLVPRPPPGRPSPNRRLVRVRVPLQNMPPRCQQEGDSVGRGPVPGGKSLEQEVGFEMQQNIHLKKELEMARLRALQERAQKHQAEKDALRVKQHQEAKETEWLYREMEAMLKQSHLERASVIQAQQNRSSFQQILREQALKEQRQQEKWATQRMVDAKDIQHQMQKYQEKLACERVVSFEDKKHLQKERQWHADHIAQLKRQRIEELRATSPPEKYCLGVECVGLMKPGPKDRGSLRTAQPMPGDFQGVMCGLPPA</sequence>
<protein>
    <submittedName>
        <fullName evidence="7">Uncharacterized protein</fullName>
    </submittedName>
</protein>
<name>A0A151NWC3_ALLMI</name>
<feature type="region of interest" description="Disordered" evidence="6">
    <location>
        <begin position="100"/>
        <end position="129"/>
    </location>
</feature>
<reference evidence="7 8" key="1">
    <citation type="journal article" date="2012" name="Genome Biol.">
        <title>Sequencing three crocodilian genomes to illuminate the evolution of archosaurs and amniotes.</title>
        <authorList>
            <person name="St John J.A."/>
            <person name="Braun E.L."/>
            <person name="Isberg S.R."/>
            <person name="Miles L.G."/>
            <person name="Chong A.Y."/>
            <person name="Gongora J."/>
            <person name="Dalzell P."/>
            <person name="Moran C."/>
            <person name="Bed'hom B."/>
            <person name="Abzhanov A."/>
            <person name="Burgess S.C."/>
            <person name="Cooksey A.M."/>
            <person name="Castoe T.A."/>
            <person name="Crawford N.G."/>
            <person name="Densmore L.D."/>
            <person name="Drew J.C."/>
            <person name="Edwards S.V."/>
            <person name="Faircloth B.C."/>
            <person name="Fujita M.K."/>
            <person name="Greenwold M.J."/>
            <person name="Hoffmann F.G."/>
            <person name="Howard J.M."/>
            <person name="Iguchi T."/>
            <person name="Janes D.E."/>
            <person name="Khan S.Y."/>
            <person name="Kohno S."/>
            <person name="de Koning A.J."/>
            <person name="Lance S.L."/>
            <person name="McCarthy F.M."/>
            <person name="McCormack J.E."/>
            <person name="Merchant M.E."/>
            <person name="Peterson D.G."/>
            <person name="Pollock D.D."/>
            <person name="Pourmand N."/>
            <person name="Raney B.J."/>
            <person name="Roessler K.A."/>
            <person name="Sanford J.R."/>
            <person name="Sawyer R.H."/>
            <person name="Schmidt C.J."/>
            <person name="Triplett E.W."/>
            <person name="Tuberville T.D."/>
            <person name="Venegas-Anaya M."/>
            <person name="Howard J.T."/>
            <person name="Jarvis E.D."/>
            <person name="Guillette L.J.Jr."/>
            <person name="Glenn T.C."/>
            <person name="Green R.E."/>
            <person name="Ray D.A."/>
        </authorList>
    </citation>
    <scope>NUCLEOTIDE SEQUENCE [LARGE SCALE GENOMIC DNA]</scope>
    <source>
        <strain evidence="7">KSC_2009_1</strain>
    </source>
</reference>
<organism evidence="7 8">
    <name type="scientific">Alligator mississippiensis</name>
    <name type="common">American alligator</name>
    <dbReference type="NCBI Taxonomy" id="8496"/>
    <lineage>
        <taxon>Eukaryota</taxon>
        <taxon>Metazoa</taxon>
        <taxon>Chordata</taxon>
        <taxon>Craniata</taxon>
        <taxon>Vertebrata</taxon>
        <taxon>Euteleostomi</taxon>
        <taxon>Archelosauria</taxon>
        <taxon>Archosauria</taxon>
        <taxon>Crocodylia</taxon>
        <taxon>Alligatoridae</taxon>
        <taxon>Alligatorinae</taxon>
        <taxon>Alligator</taxon>
    </lineage>
</organism>
<keyword evidence="3" id="KW-0969">Cilium</keyword>
<dbReference type="EMBL" id="AKHW03001716">
    <property type="protein sequence ID" value="KYO41064.1"/>
    <property type="molecule type" value="Genomic_DNA"/>
</dbReference>
<evidence type="ECO:0000256" key="4">
    <source>
        <dbReference type="ARBA" id="ARBA00023273"/>
    </source>
</evidence>
<accession>A0A151NWC3</accession>
<dbReference type="GO" id="GO:0031514">
    <property type="term" value="C:motile cilium"/>
    <property type="evidence" value="ECO:0007669"/>
    <property type="project" value="UniProtKB-SubCell"/>
</dbReference>
<comment type="caution">
    <text evidence="7">The sequence shown here is derived from an EMBL/GenBank/DDBJ whole genome shotgun (WGS) entry which is preliminary data.</text>
</comment>
<feature type="coiled-coil region" evidence="5">
    <location>
        <begin position="268"/>
        <end position="295"/>
    </location>
</feature>
<evidence type="ECO:0000313" key="8">
    <source>
        <dbReference type="Proteomes" id="UP000050525"/>
    </source>
</evidence>
<evidence type="ECO:0000313" key="7">
    <source>
        <dbReference type="EMBL" id="KYO41064.1"/>
    </source>
</evidence>
<feature type="compositionally biased region" description="Low complexity" evidence="6">
    <location>
        <begin position="215"/>
        <end position="226"/>
    </location>
</feature>
<keyword evidence="5" id="KW-0175">Coiled coil</keyword>
<evidence type="ECO:0000256" key="5">
    <source>
        <dbReference type="SAM" id="Coils"/>
    </source>
</evidence>